<accession>A0A318SBB6</accession>
<proteinExistence type="predicted"/>
<comment type="caution">
    <text evidence="1">The sequence shown here is derived from an EMBL/GenBank/DDBJ whole genome shotgun (WGS) entry which is preliminary data.</text>
</comment>
<dbReference type="AlphaFoldDB" id="A0A318SBB6"/>
<sequence length="293" mass="31555">MGRPFRIEGLPGGPSKWLQRQWNRPYLHASSIDYRVVVRSGQLALSPDSARMVTLPSPEGELVVFATPHGFTFLEGNDGVRCIHGPEGTEMQVTCQPRPTIRLLRAVQLGITEGLRRSGLLPLHASAAQDAAGVQAFLGPSGRGKSTTVLHAIQRGWRLVCEDTMWCDPETLRVWGIDDALRLLPDSLGKLGVAIDSSWSVGSDGKTEVPFAALPISAQPTGTLTRVSVLRRDPAAMTGYSPLSSREAVLALWDAIGLPLSPETGHATSGYIARVVRSVELSTLVLGKTPLHF</sequence>
<dbReference type="SUPFAM" id="SSF53795">
    <property type="entry name" value="PEP carboxykinase-like"/>
    <property type="match status" value="1"/>
</dbReference>
<reference evidence="1 2" key="1">
    <citation type="submission" date="2018-06" db="EMBL/GenBank/DDBJ databases">
        <title>Genomic Encyclopedia of Type Strains, Phase IV (KMG-IV): sequencing the most valuable type-strain genomes for metagenomic binning, comparative biology and taxonomic classification.</title>
        <authorList>
            <person name="Goeker M."/>
        </authorList>
    </citation>
    <scope>NUCLEOTIDE SEQUENCE [LARGE SCALE GENOMIC DNA]</scope>
    <source>
        <strain evidence="1 2">DSM 18048</strain>
    </source>
</reference>
<protein>
    <recommendedName>
        <fullName evidence="3">Hpr(Ser) kinase/phosphatase</fullName>
    </recommendedName>
</protein>
<dbReference type="InterPro" id="IPR027417">
    <property type="entry name" value="P-loop_NTPase"/>
</dbReference>
<evidence type="ECO:0000313" key="1">
    <source>
        <dbReference type="EMBL" id="PYE55654.1"/>
    </source>
</evidence>
<dbReference type="EMBL" id="QJSX01000002">
    <property type="protein sequence ID" value="PYE55654.1"/>
    <property type="molecule type" value="Genomic_DNA"/>
</dbReference>
<keyword evidence="2" id="KW-1185">Reference proteome</keyword>
<name>A0A318SBB6_9DEIO</name>
<organism evidence="1 2">
    <name type="scientific">Deinococcus yavapaiensis KR-236</name>
    <dbReference type="NCBI Taxonomy" id="694435"/>
    <lineage>
        <taxon>Bacteria</taxon>
        <taxon>Thermotogati</taxon>
        <taxon>Deinococcota</taxon>
        <taxon>Deinococci</taxon>
        <taxon>Deinococcales</taxon>
        <taxon>Deinococcaceae</taxon>
        <taxon>Deinococcus</taxon>
    </lineage>
</organism>
<evidence type="ECO:0008006" key="3">
    <source>
        <dbReference type="Google" id="ProtNLM"/>
    </source>
</evidence>
<dbReference type="Proteomes" id="UP000248326">
    <property type="component" value="Unassembled WGS sequence"/>
</dbReference>
<evidence type="ECO:0000313" key="2">
    <source>
        <dbReference type="Proteomes" id="UP000248326"/>
    </source>
</evidence>
<gene>
    <name evidence="1" type="ORF">DES52_10217</name>
</gene>
<dbReference type="Gene3D" id="3.40.50.300">
    <property type="entry name" value="P-loop containing nucleotide triphosphate hydrolases"/>
    <property type="match status" value="1"/>
</dbReference>